<dbReference type="InterPro" id="IPR018389">
    <property type="entry name" value="DctP_fam"/>
</dbReference>
<evidence type="ECO:0000313" key="3">
    <source>
        <dbReference type="EMBL" id="MFC3231298.1"/>
    </source>
</evidence>
<gene>
    <name evidence="3" type="ORF">ACFOGJ_28880</name>
</gene>
<dbReference type="EMBL" id="JBHRTR010000054">
    <property type="protein sequence ID" value="MFC3231298.1"/>
    <property type="molecule type" value="Genomic_DNA"/>
</dbReference>
<evidence type="ECO:0000256" key="1">
    <source>
        <dbReference type="ARBA" id="ARBA00022729"/>
    </source>
</evidence>
<sequence>MLKSCLTAAAVLMLGGQLATAAAADDPLQLKFAVFTPEKEITYQTIMKPWAEKVMADTNGAVEIKMFPGGTLGRDGSKQLKMLKDGVADIAFIIPAYNPGLFPDNEITELPNLIHDATEGSVAFWRLYDKGMLRGYEDLEVFALVTTSPYLMHGTFEMDSVDDLEGHKIRAAGKLEQACLTALGAVPVGMPISKIPESLSRGVIDATPMHYAALHAFGVAGATDHHYENRLGALPFGFVMTKARFAELPPAVQKAMTENGGEVLSKAFGAAMDAENARLRKETLADPDQTVVEPSAEDVAAWDAKVKPCIDDWTAGHEKGTELLDAMQSELAAIRKE</sequence>
<dbReference type="PANTHER" id="PTHR33376:SF15">
    <property type="entry name" value="BLL6794 PROTEIN"/>
    <property type="match status" value="1"/>
</dbReference>
<proteinExistence type="predicted"/>
<evidence type="ECO:0000313" key="4">
    <source>
        <dbReference type="Proteomes" id="UP001595528"/>
    </source>
</evidence>
<dbReference type="RefSeq" id="WP_379906768.1">
    <property type="nucleotide sequence ID" value="NZ_JBHRTR010000054.1"/>
</dbReference>
<dbReference type="InterPro" id="IPR038404">
    <property type="entry name" value="TRAP_DctP_sf"/>
</dbReference>
<feature type="signal peptide" evidence="2">
    <location>
        <begin position="1"/>
        <end position="21"/>
    </location>
</feature>
<keyword evidence="4" id="KW-1185">Reference proteome</keyword>
<accession>A0ABV7LAA2</accession>
<dbReference type="CDD" id="cd13665">
    <property type="entry name" value="PBP2_TRAP_Dctp3_4"/>
    <property type="match status" value="1"/>
</dbReference>
<dbReference type="Proteomes" id="UP001595528">
    <property type="component" value="Unassembled WGS sequence"/>
</dbReference>
<dbReference type="NCBIfam" id="NF037995">
    <property type="entry name" value="TRAP_S1"/>
    <property type="match status" value="1"/>
</dbReference>
<feature type="chain" id="PRO_5047184758" evidence="2">
    <location>
        <begin position="22"/>
        <end position="337"/>
    </location>
</feature>
<reference evidence="4" key="1">
    <citation type="journal article" date="2019" name="Int. J. Syst. Evol. Microbiol.">
        <title>The Global Catalogue of Microorganisms (GCM) 10K type strain sequencing project: providing services to taxonomists for standard genome sequencing and annotation.</title>
        <authorList>
            <consortium name="The Broad Institute Genomics Platform"/>
            <consortium name="The Broad Institute Genome Sequencing Center for Infectious Disease"/>
            <person name="Wu L."/>
            <person name="Ma J."/>
        </authorList>
    </citation>
    <scope>NUCLEOTIDE SEQUENCE [LARGE SCALE GENOMIC DNA]</scope>
    <source>
        <strain evidence="4">KCTC 42964</strain>
    </source>
</reference>
<dbReference type="Pfam" id="PF03480">
    <property type="entry name" value="DctP"/>
    <property type="match status" value="1"/>
</dbReference>
<name>A0ABV7LAA2_9PROT</name>
<protein>
    <submittedName>
        <fullName evidence="3">TRAP transporter substrate-binding protein</fullName>
    </submittedName>
</protein>
<evidence type="ECO:0000256" key="2">
    <source>
        <dbReference type="SAM" id="SignalP"/>
    </source>
</evidence>
<keyword evidence="1 2" id="KW-0732">Signal</keyword>
<organism evidence="3 4">
    <name type="scientific">Marinibaculum pumilum</name>
    <dbReference type="NCBI Taxonomy" id="1766165"/>
    <lineage>
        <taxon>Bacteria</taxon>
        <taxon>Pseudomonadati</taxon>
        <taxon>Pseudomonadota</taxon>
        <taxon>Alphaproteobacteria</taxon>
        <taxon>Rhodospirillales</taxon>
        <taxon>Rhodospirillaceae</taxon>
        <taxon>Marinibaculum</taxon>
    </lineage>
</organism>
<dbReference type="PANTHER" id="PTHR33376">
    <property type="match status" value="1"/>
</dbReference>
<comment type="caution">
    <text evidence="3">The sequence shown here is derived from an EMBL/GenBank/DDBJ whole genome shotgun (WGS) entry which is preliminary data.</text>
</comment>
<dbReference type="Gene3D" id="3.40.190.170">
    <property type="entry name" value="Bacterial extracellular solute-binding protein, family 7"/>
    <property type="match status" value="1"/>
</dbReference>